<keyword evidence="9" id="KW-0496">Mitochondrion</keyword>
<keyword evidence="8" id="KW-0811">Translocation</keyword>
<name>A0A517LJW9_9PEZI</name>
<dbReference type="OrthoDB" id="10016939at2759"/>
<evidence type="ECO:0000256" key="13">
    <source>
        <dbReference type="SAM" id="Phobius"/>
    </source>
</evidence>
<dbReference type="EMBL" id="CP042198">
    <property type="protein sequence ID" value="QDS75944.1"/>
    <property type="molecule type" value="Genomic_DNA"/>
</dbReference>
<evidence type="ECO:0000256" key="9">
    <source>
        <dbReference type="ARBA" id="ARBA00023128"/>
    </source>
</evidence>
<evidence type="ECO:0008006" key="16">
    <source>
        <dbReference type="Google" id="ProtNLM"/>
    </source>
</evidence>
<dbReference type="STRING" id="50376.A0A517LJW9"/>
<dbReference type="Pfam" id="PF04281">
    <property type="entry name" value="Tom22"/>
    <property type="match status" value="1"/>
</dbReference>
<dbReference type="AlphaFoldDB" id="A0A517LJW9"/>
<evidence type="ECO:0000256" key="11">
    <source>
        <dbReference type="ARBA" id="ARBA00023170"/>
    </source>
</evidence>
<evidence type="ECO:0000256" key="3">
    <source>
        <dbReference type="ARBA" id="ARBA00022448"/>
    </source>
</evidence>
<keyword evidence="6" id="KW-0653">Protein transport</keyword>
<evidence type="ECO:0000256" key="2">
    <source>
        <dbReference type="ARBA" id="ARBA00009874"/>
    </source>
</evidence>
<dbReference type="PANTHER" id="PTHR12504">
    <property type="entry name" value="MITOCHONDRIAL IMPORT RECEPTOR SUBUNIT TOM22"/>
    <property type="match status" value="1"/>
</dbReference>
<keyword evidence="5" id="KW-1000">Mitochondrion outer membrane</keyword>
<evidence type="ECO:0000256" key="12">
    <source>
        <dbReference type="SAM" id="MobiDB-lite"/>
    </source>
</evidence>
<comment type="similarity">
    <text evidence="2">Belongs to the Tom22 family.</text>
</comment>
<organism evidence="14 15">
    <name type="scientific">Venturia effusa</name>
    <dbReference type="NCBI Taxonomy" id="50376"/>
    <lineage>
        <taxon>Eukaryota</taxon>
        <taxon>Fungi</taxon>
        <taxon>Dikarya</taxon>
        <taxon>Ascomycota</taxon>
        <taxon>Pezizomycotina</taxon>
        <taxon>Dothideomycetes</taxon>
        <taxon>Pleosporomycetidae</taxon>
        <taxon>Venturiales</taxon>
        <taxon>Venturiaceae</taxon>
        <taxon>Venturia</taxon>
    </lineage>
</organism>
<dbReference type="CDD" id="cd22884">
    <property type="entry name" value="TOM22"/>
    <property type="match status" value="1"/>
</dbReference>
<evidence type="ECO:0000256" key="5">
    <source>
        <dbReference type="ARBA" id="ARBA00022787"/>
    </source>
</evidence>
<evidence type="ECO:0000256" key="4">
    <source>
        <dbReference type="ARBA" id="ARBA00022692"/>
    </source>
</evidence>
<keyword evidence="15" id="KW-1185">Reference proteome</keyword>
<gene>
    <name evidence="14" type="ORF">FKW77_003227</name>
</gene>
<protein>
    <recommendedName>
        <fullName evidence="16">Mitochondrial import receptor protein</fullName>
    </recommendedName>
</protein>
<dbReference type="PANTHER" id="PTHR12504:SF0">
    <property type="entry name" value="MITOCHONDRIAL IMPORT RECEPTOR SUBUNIT TOM22 HOMOLOG"/>
    <property type="match status" value="1"/>
</dbReference>
<proteinExistence type="inferred from homology"/>
<evidence type="ECO:0000256" key="6">
    <source>
        <dbReference type="ARBA" id="ARBA00022927"/>
    </source>
</evidence>
<evidence type="ECO:0000313" key="14">
    <source>
        <dbReference type="EMBL" id="QDS75944.1"/>
    </source>
</evidence>
<sequence length="195" mass="20942">MICGAQKVATANLELRATSKSKIKTTRTTPGSQFLSIQSDPSNSIMVKLEEVPDEEEVLGQEGPIGGEDDWDTDSESEASDTSSLASDDDLASETLYDRIVALQDILPPAQRRFVASTVNNTTAWVKSGFMLAGKGLWIFSTSALLVGIPWALAYQDEVQMLEMEKEMKMQQAASEMLTPGAGLQQPGQGAAPAL</sequence>
<reference evidence="14 15" key="1">
    <citation type="submission" date="2019-07" db="EMBL/GenBank/DDBJ databases">
        <title>Finished genome of Venturia effusa.</title>
        <authorList>
            <person name="Young C.A."/>
            <person name="Cox M.P."/>
            <person name="Ganley A.R.D."/>
            <person name="David W.J."/>
        </authorList>
    </citation>
    <scope>NUCLEOTIDE SEQUENCE [LARGE SCALE GENOMIC DNA]</scope>
    <source>
        <strain evidence="15">albino</strain>
    </source>
</reference>
<keyword evidence="3" id="KW-0813">Transport</keyword>
<evidence type="ECO:0000256" key="10">
    <source>
        <dbReference type="ARBA" id="ARBA00023136"/>
    </source>
</evidence>
<evidence type="ECO:0000256" key="1">
    <source>
        <dbReference type="ARBA" id="ARBA00004572"/>
    </source>
</evidence>
<feature type="compositionally biased region" description="Acidic residues" evidence="12">
    <location>
        <begin position="67"/>
        <end position="79"/>
    </location>
</feature>
<keyword evidence="4 13" id="KW-0812">Transmembrane</keyword>
<keyword evidence="7 13" id="KW-1133">Transmembrane helix</keyword>
<dbReference type="InterPro" id="IPR005683">
    <property type="entry name" value="Tom22"/>
</dbReference>
<dbReference type="Proteomes" id="UP000316270">
    <property type="component" value="Chromosome 14"/>
</dbReference>
<evidence type="ECO:0000256" key="7">
    <source>
        <dbReference type="ARBA" id="ARBA00022989"/>
    </source>
</evidence>
<keyword evidence="10 13" id="KW-0472">Membrane</keyword>
<feature type="region of interest" description="Disordered" evidence="12">
    <location>
        <begin position="52"/>
        <end position="88"/>
    </location>
</feature>
<dbReference type="GO" id="GO:0005741">
    <property type="term" value="C:mitochondrial outer membrane"/>
    <property type="evidence" value="ECO:0007669"/>
    <property type="project" value="UniProtKB-SubCell"/>
</dbReference>
<comment type="subcellular location">
    <subcellularLocation>
        <location evidence="1">Mitochondrion outer membrane</location>
        <topology evidence="1">Single-pass membrane protein</topology>
    </subcellularLocation>
</comment>
<keyword evidence="11" id="KW-0675">Receptor</keyword>
<dbReference type="GO" id="GO:0006886">
    <property type="term" value="P:intracellular protein transport"/>
    <property type="evidence" value="ECO:0007669"/>
    <property type="project" value="InterPro"/>
</dbReference>
<evidence type="ECO:0000313" key="15">
    <source>
        <dbReference type="Proteomes" id="UP000316270"/>
    </source>
</evidence>
<feature type="transmembrane region" description="Helical" evidence="13">
    <location>
        <begin position="137"/>
        <end position="155"/>
    </location>
</feature>
<evidence type="ECO:0000256" key="8">
    <source>
        <dbReference type="ARBA" id="ARBA00023010"/>
    </source>
</evidence>
<accession>A0A517LJW9</accession>